<dbReference type="SUPFAM" id="SSF52833">
    <property type="entry name" value="Thioredoxin-like"/>
    <property type="match status" value="1"/>
</dbReference>
<dbReference type="Proteomes" id="UP000092461">
    <property type="component" value="Unassembled WGS sequence"/>
</dbReference>
<dbReference type="EnsemblMetazoa" id="LLOJ009036-RA">
    <property type="protein sequence ID" value="LLOJ009036-PA"/>
    <property type="gene ID" value="LLOJ009036"/>
</dbReference>
<proteinExistence type="predicted"/>
<dbReference type="EMBL" id="AJWK01030928">
    <property type="status" value="NOT_ANNOTATED_CDS"/>
    <property type="molecule type" value="Genomic_DNA"/>
</dbReference>
<evidence type="ECO:0000313" key="2">
    <source>
        <dbReference type="EnsemblMetazoa" id="LLOJ009036-PA"/>
    </source>
</evidence>
<dbReference type="PROSITE" id="PS50404">
    <property type="entry name" value="GST_NTER"/>
    <property type="match status" value="1"/>
</dbReference>
<sequence>MPNYKVIYFNVKALAEPLRFLLAYGGIEFEDLRVSREEWPTLKSCRANSLFFWQLTHSPRSEQK</sequence>
<name>A0A1B0GKQ7_LUTLO</name>
<evidence type="ECO:0000259" key="1">
    <source>
        <dbReference type="PROSITE" id="PS50404"/>
    </source>
</evidence>
<reference evidence="2" key="1">
    <citation type="submission" date="2020-05" db="UniProtKB">
        <authorList>
            <consortium name="EnsemblMetazoa"/>
        </authorList>
    </citation>
    <scope>IDENTIFICATION</scope>
    <source>
        <strain evidence="2">Jacobina</strain>
    </source>
</reference>
<dbReference type="VEuPathDB" id="VectorBase:LLOJ009036"/>
<keyword evidence="3" id="KW-1185">Reference proteome</keyword>
<accession>A0A1B0GKQ7</accession>
<dbReference type="AlphaFoldDB" id="A0A1B0GKQ7"/>
<dbReference type="CDD" id="cd03039">
    <property type="entry name" value="GST_N_Sigma_like"/>
    <property type="match status" value="1"/>
</dbReference>
<feature type="domain" description="GST N-terminal" evidence="1">
    <location>
        <begin position="2"/>
        <end position="64"/>
    </location>
</feature>
<dbReference type="InterPro" id="IPR004045">
    <property type="entry name" value="Glutathione_S-Trfase_N"/>
</dbReference>
<dbReference type="InterPro" id="IPR036249">
    <property type="entry name" value="Thioredoxin-like_sf"/>
</dbReference>
<protein>
    <recommendedName>
        <fullName evidence="1">GST N-terminal domain-containing protein</fullName>
    </recommendedName>
</protein>
<organism evidence="2 3">
    <name type="scientific">Lutzomyia longipalpis</name>
    <name type="common">Sand fly</name>
    <dbReference type="NCBI Taxonomy" id="7200"/>
    <lineage>
        <taxon>Eukaryota</taxon>
        <taxon>Metazoa</taxon>
        <taxon>Ecdysozoa</taxon>
        <taxon>Arthropoda</taxon>
        <taxon>Hexapoda</taxon>
        <taxon>Insecta</taxon>
        <taxon>Pterygota</taxon>
        <taxon>Neoptera</taxon>
        <taxon>Endopterygota</taxon>
        <taxon>Diptera</taxon>
        <taxon>Nematocera</taxon>
        <taxon>Psychodoidea</taxon>
        <taxon>Psychodidae</taxon>
        <taxon>Lutzomyia</taxon>
        <taxon>Lutzomyia</taxon>
    </lineage>
</organism>
<evidence type="ECO:0000313" key="3">
    <source>
        <dbReference type="Proteomes" id="UP000092461"/>
    </source>
</evidence>
<dbReference type="Gene3D" id="3.40.30.10">
    <property type="entry name" value="Glutaredoxin"/>
    <property type="match status" value="1"/>
</dbReference>
<dbReference type="VEuPathDB" id="VectorBase:LLONM1_007082"/>